<dbReference type="EMBL" id="HBUF01017917">
    <property type="protein sequence ID" value="CAG6610307.1"/>
    <property type="molecule type" value="Transcribed_RNA"/>
</dbReference>
<evidence type="ECO:0000313" key="1">
    <source>
        <dbReference type="EMBL" id="CAG6610307.1"/>
    </source>
</evidence>
<organism evidence="1">
    <name type="scientific">Cacopsylla melanoneura</name>
    <dbReference type="NCBI Taxonomy" id="428564"/>
    <lineage>
        <taxon>Eukaryota</taxon>
        <taxon>Metazoa</taxon>
        <taxon>Ecdysozoa</taxon>
        <taxon>Arthropoda</taxon>
        <taxon>Hexapoda</taxon>
        <taxon>Insecta</taxon>
        <taxon>Pterygota</taxon>
        <taxon>Neoptera</taxon>
        <taxon>Paraneoptera</taxon>
        <taxon>Hemiptera</taxon>
        <taxon>Sternorrhyncha</taxon>
        <taxon>Psylloidea</taxon>
        <taxon>Psyllidae</taxon>
        <taxon>Psyllinae</taxon>
        <taxon>Cacopsylla</taxon>
    </lineage>
</organism>
<reference evidence="1" key="1">
    <citation type="submission" date="2021-05" db="EMBL/GenBank/DDBJ databases">
        <authorList>
            <person name="Alioto T."/>
            <person name="Alioto T."/>
            <person name="Gomez Garrido J."/>
        </authorList>
    </citation>
    <scope>NUCLEOTIDE SEQUENCE</scope>
</reference>
<proteinExistence type="predicted"/>
<accession>A0A8D8LQU6</accession>
<dbReference type="AlphaFoldDB" id="A0A8D8LQU6"/>
<dbReference type="EMBL" id="HBUF01017918">
    <property type="protein sequence ID" value="CAG6610309.1"/>
    <property type="molecule type" value="Transcribed_RNA"/>
</dbReference>
<dbReference type="EMBL" id="HBUF01017919">
    <property type="protein sequence ID" value="CAG6610312.1"/>
    <property type="molecule type" value="Transcribed_RNA"/>
</dbReference>
<dbReference type="EMBL" id="HBUF01017921">
    <property type="protein sequence ID" value="CAG6610318.1"/>
    <property type="molecule type" value="Transcribed_RNA"/>
</dbReference>
<name>A0A8D8LQU6_9HEMI</name>
<protein>
    <submittedName>
        <fullName evidence="1">Uncharacterized protein</fullName>
    </submittedName>
</protein>
<sequence>MREVICSLMIADTHHVWKIGRNRLNLIHELVSHSPIIPVHIIRKVTHMQNSIVFMILRFFLKSRQTLSIHIAHVTIHGQLGNIGWTRIHCIEPELIRPAEVRPTVVDVFSLWFEAGQSDTVNVLFAFV</sequence>
<dbReference type="EMBL" id="HBUF01017920">
    <property type="protein sequence ID" value="CAG6610315.1"/>
    <property type="molecule type" value="Transcribed_RNA"/>
</dbReference>